<dbReference type="Gene3D" id="3.30.450.40">
    <property type="match status" value="1"/>
</dbReference>
<dbReference type="InterPro" id="IPR029016">
    <property type="entry name" value="GAF-like_dom_sf"/>
</dbReference>
<dbReference type="EMBL" id="JAESHT010000050">
    <property type="protein sequence ID" value="MBL3675793.1"/>
    <property type="molecule type" value="Genomic_DNA"/>
</dbReference>
<sequence>MLMLLEAISVEGSAAGPLDLARHTGLPQATTYRLLGELERLKLAERVGQGYRIGSRLCRIVLGGIPEDHLRSALGPELRALADETGETSFVARLTGSGVELFLRELPNDGVSGGVLPPVGLRPAICSAAKAILAYLPVAEQNEMIAKMKLRFPGQPDREDDEYRREMARIAESSFATCFGEEDPDIGSFATSLPVQGRKGYFCVGIVGLRSRIETSWLSKQPVLQAKAALMSSRMADYPSLLSA</sequence>
<dbReference type="RefSeq" id="WP_191313249.1">
    <property type="nucleotide sequence ID" value="NZ_BNCL01000051.1"/>
</dbReference>
<dbReference type="SUPFAM" id="SSF55781">
    <property type="entry name" value="GAF domain-like"/>
    <property type="match status" value="1"/>
</dbReference>
<dbReference type="InterPro" id="IPR005471">
    <property type="entry name" value="Tscrpt_reg_IclR_N"/>
</dbReference>
<name>A0ABS1SAU0_9RHOB</name>
<dbReference type="SUPFAM" id="SSF46785">
    <property type="entry name" value="Winged helix' DNA-binding domain"/>
    <property type="match status" value="1"/>
</dbReference>
<dbReference type="PANTHER" id="PTHR30136">
    <property type="entry name" value="HELIX-TURN-HELIX TRANSCRIPTIONAL REGULATOR, ICLR FAMILY"/>
    <property type="match status" value="1"/>
</dbReference>
<accession>A0ABS1SAU0</accession>
<dbReference type="SMART" id="SM00346">
    <property type="entry name" value="HTH_ICLR"/>
    <property type="match status" value="1"/>
</dbReference>
<keyword evidence="1" id="KW-0805">Transcription regulation</keyword>
<evidence type="ECO:0000259" key="5">
    <source>
        <dbReference type="PROSITE" id="PS51078"/>
    </source>
</evidence>
<dbReference type="PROSITE" id="PS51078">
    <property type="entry name" value="ICLR_ED"/>
    <property type="match status" value="1"/>
</dbReference>
<dbReference type="Gene3D" id="1.10.10.10">
    <property type="entry name" value="Winged helix-like DNA-binding domain superfamily/Winged helix DNA-binding domain"/>
    <property type="match status" value="1"/>
</dbReference>
<keyword evidence="3" id="KW-0804">Transcription</keyword>
<dbReference type="InterPro" id="IPR014757">
    <property type="entry name" value="Tscrpt_reg_IclR_C"/>
</dbReference>
<protein>
    <submittedName>
        <fullName evidence="6">Helix-turn-helix domain-containing protein</fullName>
    </submittedName>
</protein>
<comment type="caution">
    <text evidence="6">The sequence shown here is derived from an EMBL/GenBank/DDBJ whole genome shotgun (WGS) entry which is preliminary data.</text>
</comment>
<evidence type="ECO:0000313" key="7">
    <source>
        <dbReference type="Proteomes" id="UP000644749"/>
    </source>
</evidence>
<feature type="domain" description="HTH iclR-type" evidence="4">
    <location>
        <begin position="1"/>
        <end position="55"/>
    </location>
</feature>
<gene>
    <name evidence="6" type="ORF">JL111_20255</name>
</gene>
<evidence type="ECO:0000313" key="6">
    <source>
        <dbReference type="EMBL" id="MBL3675793.1"/>
    </source>
</evidence>
<dbReference type="InterPro" id="IPR036390">
    <property type="entry name" value="WH_DNA-bd_sf"/>
</dbReference>
<dbReference type="Pfam" id="PF09339">
    <property type="entry name" value="HTH_IclR"/>
    <property type="match status" value="1"/>
</dbReference>
<dbReference type="PANTHER" id="PTHR30136:SF35">
    <property type="entry name" value="HTH-TYPE TRANSCRIPTIONAL REGULATOR RV1719"/>
    <property type="match status" value="1"/>
</dbReference>
<dbReference type="Proteomes" id="UP000644749">
    <property type="component" value="Unassembled WGS sequence"/>
</dbReference>
<reference evidence="6 7" key="1">
    <citation type="submission" date="2021-01" db="EMBL/GenBank/DDBJ databases">
        <title>011410 draft genome.</title>
        <authorList>
            <person name="Lang L."/>
        </authorList>
    </citation>
    <scope>NUCLEOTIDE SEQUENCE [LARGE SCALE GENOMIC DNA]</scope>
    <source>
        <strain evidence="6 7">KCTC 42845</strain>
    </source>
</reference>
<dbReference type="PROSITE" id="PS51077">
    <property type="entry name" value="HTH_ICLR"/>
    <property type="match status" value="1"/>
</dbReference>
<keyword evidence="2" id="KW-0238">DNA-binding</keyword>
<evidence type="ECO:0000256" key="1">
    <source>
        <dbReference type="ARBA" id="ARBA00023015"/>
    </source>
</evidence>
<keyword evidence="7" id="KW-1185">Reference proteome</keyword>
<proteinExistence type="predicted"/>
<dbReference type="InterPro" id="IPR050707">
    <property type="entry name" value="HTH_MetabolicPath_Reg"/>
</dbReference>
<evidence type="ECO:0000256" key="3">
    <source>
        <dbReference type="ARBA" id="ARBA00023163"/>
    </source>
</evidence>
<organism evidence="6 7">
    <name type="scientific">Paracoccus aerius</name>
    <dbReference type="NCBI Taxonomy" id="1915382"/>
    <lineage>
        <taxon>Bacteria</taxon>
        <taxon>Pseudomonadati</taxon>
        <taxon>Pseudomonadota</taxon>
        <taxon>Alphaproteobacteria</taxon>
        <taxon>Rhodobacterales</taxon>
        <taxon>Paracoccaceae</taxon>
        <taxon>Paracoccus</taxon>
    </lineage>
</organism>
<feature type="domain" description="IclR-ED" evidence="5">
    <location>
        <begin position="56"/>
        <end position="238"/>
    </location>
</feature>
<evidence type="ECO:0000259" key="4">
    <source>
        <dbReference type="PROSITE" id="PS51077"/>
    </source>
</evidence>
<evidence type="ECO:0000256" key="2">
    <source>
        <dbReference type="ARBA" id="ARBA00023125"/>
    </source>
</evidence>
<dbReference type="InterPro" id="IPR036388">
    <property type="entry name" value="WH-like_DNA-bd_sf"/>
</dbReference>